<protein>
    <submittedName>
        <fullName evidence="1">Uncharacterized protein</fullName>
    </submittedName>
</protein>
<dbReference type="GeneID" id="14013081"/>
<dbReference type="Proteomes" id="UP000007524">
    <property type="component" value="Segment"/>
</dbReference>
<accession>H6X4V0</accession>
<reference evidence="1 2" key="1">
    <citation type="journal article" date="2012" name="J. Virol.">
        <title>Genome of Klebsiella sp.-Infecting Bacteriophage vB_KleM_RaK2.</title>
        <authorList>
            <person name="Simoliunas E."/>
            <person name="Kaliniene L."/>
            <person name="Truncaite L."/>
            <person name="Klausa V."/>
            <person name="Zajanckauskaite A."/>
            <person name="Meskys R."/>
        </authorList>
    </citation>
    <scope>NUCLEOTIDE SEQUENCE [LARGE SCALE GENOMIC DNA]</scope>
</reference>
<evidence type="ECO:0000313" key="2">
    <source>
        <dbReference type="Proteomes" id="UP000007524"/>
    </source>
</evidence>
<organism evidence="1 2">
    <name type="scientific">Klebsiella phage vB_KleM_RaK2</name>
    <dbReference type="NCBI Taxonomy" id="1147094"/>
    <lineage>
        <taxon>Viruses</taxon>
        <taxon>Duplodnaviria</taxon>
        <taxon>Heunggongvirae</taxon>
        <taxon>Uroviricota</taxon>
        <taxon>Caudoviricetes</taxon>
        <taxon>Alcyoneusvirus</taxon>
        <taxon>Alcyoneusvirus RaK2</taxon>
    </lineage>
</organism>
<dbReference type="KEGG" id="vg:14013081"/>
<name>H6X4V0_9CAUD</name>
<proteinExistence type="predicted"/>
<sequence>MKLKNADVKNISTKIEYLHKRRIELAYEISTKAYNLVKGLYAEYEKNFKYSILNTLQFKPQSFDSFEKDLFGGGGFYSTKKKIVLDVVNQTNPGVTRVIFVDALWFKVKYTITNEKDDDFIHRADTVGQIFVDHNKDFDFYKKFRIISELGDIVYEDSDLSRITRWEREIDNMESILADYNK</sequence>
<evidence type="ECO:0000313" key="1">
    <source>
        <dbReference type="EMBL" id="AFA44766.1"/>
    </source>
</evidence>
<dbReference type="RefSeq" id="YP_007007648.1">
    <property type="nucleotide sequence ID" value="NC_019526.1"/>
</dbReference>
<gene>
    <name evidence="1" type="ORF">RaK2_00493</name>
</gene>
<keyword evidence="2" id="KW-1185">Reference proteome</keyword>
<dbReference type="EMBL" id="JQ513383">
    <property type="protein sequence ID" value="AFA44766.1"/>
    <property type="molecule type" value="Genomic_DNA"/>
</dbReference>